<protein>
    <submittedName>
        <fullName evidence="2">Uncharacterized protein</fullName>
    </submittedName>
</protein>
<dbReference type="EMBL" id="BPLQ01007314">
    <property type="protein sequence ID" value="GIY29412.1"/>
    <property type="molecule type" value="Genomic_DNA"/>
</dbReference>
<evidence type="ECO:0000313" key="3">
    <source>
        <dbReference type="Proteomes" id="UP001054837"/>
    </source>
</evidence>
<reference evidence="2 3" key="1">
    <citation type="submission" date="2021-06" db="EMBL/GenBank/DDBJ databases">
        <title>Caerostris darwini draft genome.</title>
        <authorList>
            <person name="Kono N."/>
            <person name="Arakawa K."/>
        </authorList>
    </citation>
    <scope>NUCLEOTIDE SEQUENCE [LARGE SCALE GENOMIC DNA]</scope>
</reference>
<keyword evidence="3" id="KW-1185">Reference proteome</keyword>
<name>A0AAV4SAM4_9ARAC</name>
<sequence length="147" mass="16202">MLHTGPFIDLKTRSDRKQKEANFPKNKAKVRPESTQTKVCRGHSAEPSREKENRKKTTGATGARVRGHDVGQALGFIGRTQQAPPSLALSPPHPLTCSDGHPLIFFLYTIYGYSKCSPALEYGFLAMKLSDSEDEYVEFPAGCSCTL</sequence>
<feature type="compositionally biased region" description="Basic and acidic residues" evidence="1">
    <location>
        <begin position="43"/>
        <end position="55"/>
    </location>
</feature>
<dbReference type="AlphaFoldDB" id="A0AAV4SAM4"/>
<evidence type="ECO:0000256" key="1">
    <source>
        <dbReference type="SAM" id="MobiDB-lite"/>
    </source>
</evidence>
<feature type="region of interest" description="Disordered" evidence="1">
    <location>
        <begin position="1"/>
        <end position="65"/>
    </location>
</feature>
<accession>A0AAV4SAM4</accession>
<evidence type="ECO:0000313" key="2">
    <source>
        <dbReference type="EMBL" id="GIY29412.1"/>
    </source>
</evidence>
<dbReference type="Proteomes" id="UP001054837">
    <property type="component" value="Unassembled WGS sequence"/>
</dbReference>
<gene>
    <name evidence="2" type="ORF">CDAR_533651</name>
</gene>
<organism evidence="2 3">
    <name type="scientific">Caerostris darwini</name>
    <dbReference type="NCBI Taxonomy" id="1538125"/>
    <lineage>
        <taxon>Eukaryota</taxon>
        <taxon>Metazoa</taxon>
        <taxon>Ecdysozoa</taxon>
        <taxon>Arthropoda</taxon>
        <taxon>Chelicerata</taxon>
        <taxon>Arachnida</taxon>
        <taxon>Araneae</taxon>
        <taxon>Araneomorphae</taxon>
        <taxon>Entelegynae</taxon>
        <taxon>Araneoidea</taxon>
        <taxon>Araneidae</taxon>
        <taxon>Caerostris</taxon>
    </lineage>
</organism>
<comment type="caution">
    <text evidence="2">The sequence shown here is derived from an EMBL/GenBank/DDBJ whole genome shotgun (WGS) entry which is preliminary data.</text>
</comment>
<proteinExistence type="predicted"/>
<feature type="compositionally biased region" description="Basic and acidic residues" evidence="1">
    <location>
        <begin position="10"/>
        <end position="22"/>
    </location>
</feature>